<evidence type="ECO:0000313" key="2">
    <source>
        <dbReference type="EMBL" id="KAH6592235.1"/>
    </source>
</evidence>
<gene>
    <name evidence="2" type="ORF">BASA50_008168</name>
</gene>
<feature type="compositionally biased region" description="Low complexity" evidence="1">
    <location>
        <begin position="1142"/>
        <end position="1156"/>
    </location>
</feature>
<feature type="region of interest" description="Disordered" evidence="1">
    <location>
        <begin position="1305"/>
        <end position="1324"/>
    </location>
</feature>
<proteinExistence type="predicted"/>
<feature type="region of interest" description="Disordered" evidence="1">
    <location>
        <begin position="900"/>
        <end position="926"/>
    </location>
</feature>
<feature type="compositionally biased region" description="Pro residues" evidence="1">
    <location>
        <begin position="1313"/>
        <end position="1324"/>
    </location>
</feature>
<evidence type="ECO:0000256" key="1">
    <source>
        <dbReference type="SAM" id="MobiDB-lite"/>
    </source>
</evidence>
<evidence type="ECO:0000313" key="3">
    <source>
        <dbReference type="Proteomes" id="UP001648503"/>
    </source>
</evidence>
<dbReference type="EMBL" id="JAFCIX010000386">
    <property type="protein sequence ID" value="KAH6592235.1"/>
    <property type="molecule type" value="Genomic_DNA"/>
</dbReference>
<keyword evidence="3" id="KW-1185">Reference proteome</keyword>
<dbReference type="Proteomes" id="UP001648503">
    <property type="component" value="Unassembled WGS sequence"/>
</dbReference>
<feature type="region of interest" description="Disordered" evidence="1">
    <location>
        <begin position="1139"/>
        <end position="1188"/>
    </location>
</feature>
<reference evidence="2 3" key="1">
    <citation type="submission" date="2021-02" db="EMBL/GenBank/DDBJ databases">
        <title>Variation within the Batrachochytrium salamandrivorans European outbreak.</title>
        <authorList>
            <person name="Kelly M."/>
            <person name="Pasmans F."/>
            <person name="Shea T.P."/>
            <person name="Munoz J.F."/>
            <person name="Carranza S."/>
            <person name="Cuomo C.A."/>
            <person name="Martel A."/>
        </authorList>
    </citation>
    <scope>NUCLEOTIDE SEQUENCE [LARGE SCALE GENOMIC DNA]</scope>
    <source>
        <strain evidence="2 3">AMFP18/2</strain>
    </source>
</reference>
<protein>
    <recommendedName>
        <fullName evidence="4">IMD domain-containing protein</fullName>
    </recommendedName>
</protein>
<feature type="compositionally biased region" description="Polar residues" evidence="1">
    <location>
        <begin position="1258"/>
        <end position="1274"/>
    </location>
</feature>
<feature type="region of interest" description="Disordered" evidence="1">
    <location>
        <begin position="1202"/>
        <end position="1277"/>
    </location>
</feature>
<organism evidence="2 3">
    <name type="scientific">Batrachochytrium salamandrivorans</name>
    <dbReference type="NCBI Taxonomy" id="1357716"/>
    <lineage>
        <taxon>Eukaryota</taxon>
        <taxon>Fungi</taxon>
        <taxon>Fungi incertae sedis</taxon>
        <taxon>Chytridiomycota</taxon>
        <taxon>Chytridiomycota incertae sedis</taxon>
        <taxon>Chytridiomycetes</taxon>
        <taxon>Rhizophydiales</taxon>
        <taxon>Rhizophydiales incertae sedis</taxon>
        <taxon>Batrachochytrium</taxon>
    </lineage>
</organism>
<comment type="caution">
    <text evidence="2">The sequence shown here is derived from an EMBL/GenBank/DDBJ whole genome shotgun (WGS) entry which is preliminary data.</text>
</comment>
<sequence>MGCGYSSINTADVLESKKSKRLTTAAIASGTLWRKKWLEFTDAMEQSQLTASHWAQEETNTLIKDCFKSLSIQSTELYILSRGFISSIESHLALLSDILSLQRELHASLKQREAARRNLAYQLRASQRHHRQLRPKSTGRVLPAPSISSDSCIPRQISRNSIYIHSTDGTRNIYQHVKSYDKITLAKHALHEIAMSVEAKSRRIQWTRTERVPRMAALMLAQYADMWKVYSHLFNNMADTVHQHPWWVSVETIPEIGSENSSNPSFVSKRCNSISHHQPAVSVSRMHRCREIALGKWADVFGDCTLLWESIHYYEQLHVSQLMTWWCPTYNDRDNHISNVKAQDDQIRKNSQQIPVEDGFELPGSISSTTFNKPSTVSTPIFLPWMKALCASTHSLEPLSETTTNDLKSECAVTPGALSHITGRAPIIPQALSAPAKKVEQALRQFTEIVSTIAHREASISEHIKAVDIANRTVHESKKQKEAQASVVVFKKSGGMRRFRQISNAVTTEDSDQTHSILALDIARHRFHHALDDNKTHCEKHLADAQQKIWHDMTHAAIEFSKVYASLSYMLSDSITTSDLQPLPTSSQPSTVIQRAGSVLSTSLHGSVSTSHHSSIRLDGVDKTDTSDRLGHTLPLDTHIDTVCVDGMPALAEHTVSTWVMQSDACSIGAAPSKPSVVPRIADSIQSLWIPTMYASTARLSLEIPTVRVDAPSEEPGGAMNASPTSSKHVSFPLLVHTSNTREVIEGLKPSLIYGVSDAENTLFPLPKTPESREALDALGCLDTMAAGSVLPHTVVLSPDNIGELGSHTPPHGSDPRLLGITRSSDIRNRHAHVPDTQSNAILGSPSATKRCSSRSNLFPRHQSLMTQITRSTAGSSSGKSSGISDHSIFRLGKSCSIPTTPYSDSMAPSHSQKESRMGSPLTKPGLHDCDDGVLIGKRRKSVSVLPTTAGTEKRGLVRLSMTQSKKGTQLGASSCPSAARATSIHGGIVQGAGTDSDGSLMYFPIYAGHPLCSTSIHDHSMASSDQSYGTLLSASAPCAPRIYKQNPIVQGSVTNLISHDSILGRTRTDHGIPISRRSLDIPRSINPQSHPPTDRIANTTTTLVTNPPSNTLNSHFERSGTVMVGTEQGTHEVGLNEPMNVVSTPESPSTVVPASKTSTSPTSHPCTLGLNLPPPPPYTPTVNPNQRRGRSELLQSRQASLPDGVSYGGISPSPPSTQPPSRTTPHRPRSGGSLIRPSCPHETTQDLSHGTRRESISPRTNQTPTTVSSSNPQIYIPVPPESPAAFLVRTRLVRSSQSALHGVNLLGHRKPPPPPPRLKIPLL</sequence>
<feature type="compositionally biased region" description="Polar residues" evidence="1">
    <location>
        <begin position="900"/>
        <end position="911"/>
    </location>
</feature>
<accession>A0ABQ8F4W4</accession>
<name>A0ABQ8F4W4_9FUNG</name>
<feature type="region of interest" description="Disordered" evidence="1">
    <location>
        <begin position="1082"/>
        <end position="1117"/>
    </location>
</feature>
<feature type="compositionally biased region" description="Polar residues" evidence="1">
    <location>
        <begin position="1097"/>
        <end position="1115"/>
    </location>
</feature>
<evidence type="ECO:0008006" key="4">
    <source>
        <dbReference type="Google" id="ProtNLM"/>
    </source>
</evidence>